<feature type="region of interest" description="Disordered" evidence="2">
    <location>
        <begin position="1"/>
        <end position="25"/>
    </location>
</feature>
<dbReference type="Proteomes" id="UP000274756">
    <property type="component" value="Unassembled WGS sequence"/>
</dbReference>
<dbReference type="PANTHER" id="PTHR31516">
    <property type="entry name" value="STABILIZER OF AXONEMAL MICROTUBULES 2"/>
    <property type="match status" value="1"/>
</dbReference>
<dbReference type="AlphaFoldDB" id="A0A0N4ULL4"/>
<comment type="similarity">
    <text evidence="1">Belongs to the FAM154 family.</text>
</comment>
<dbReference type="GO" id="GO:0036064">
    <property type="term" value="C:ciliary basal body"/>
    <property type="evidence" value="ECO:0007669"/>
    <property type="project" value="TreeGrafter"/>
</dbReference>
<dbReference type="GO" id="GO:0005814">
    <property type="term" value="C:centriole"/>
    <property type="evidence" value="ECO:0007669"/>
    <property type="project" value="TreeGrafter"/>
</dbReference>
<protein>
    <submittedName>
        <fullName evidence="3 6">Uncharacterized protein</fullName>
    </submittedName>
</protein>
<name>A0A0N4ULL4_DRAME</name>
<dbReference type="PANTHER" id="PTHR31516:SF17">
    <property type="entry name" value="STABILIZER OF AXONEMAL MICROTUBULES 2"/>
    <property type="match status" value="1"/>
</dbReference>
<gene>
    <name evidence="3" type="ORF">DME_LOCUS2607</name>
</gene>
<evidence type="ECO:0000256" key="2">
    <source>
        <dbReference type="SAM" id="MobiDB-lite"/>
    </source>
</evidence>
<evidence type="ECO:0000313" key="4">
    <source>
        <dbReference type="Proteomes" id="UP000038040"/>
    </source>
</evidence>
<dbReference type="EMBL" id="UYYG01000069">
    <property type="protein sequence ID" value="VDN52634.1"/>
    <property type="molecule type" value="Genomic_DNA"/>
</dbReference>
<dbReference type="GO" id="GO:0008017">
    <property type="term" value="F:microtubule binding"/>
    <property type="evidence" value="ECO:0007669"/>
    <property type="project" value="InterPro"/>
</dbReference>
<evidence type="ECO:0000313" key="6">
    <source>
        <dbReference type="WBParaSite" id="DME_0000869201-mRNA-1"/>
    </source>
</evidence>
<evidence type="ECO:0000313" key="3">
    <source>
        <dbReference type="EMBL" id="VDN52634.1"/>
    </source>
</evidence>
<sequence length="137" mass="15990">MANLTVSKEDYSRKKGDRYPVKKPEDNDILKSKSAFDGQTCNRIDFIPKKGERYEITRPRSSDLLKVSDLTCHKFVILRLRIYNISGFLDYTPKLIECPAGELIGSVGHDRSTTEHFDFYRVFDGHHFYEPKKIRTK</sequence>
<accession>A0A0N4ULL4</accession>
<dbReference type="STRING" id="318479.A0A0N4ULL4"/>
<keyword evidence="5" id="KW-1185">Reference proteome</keyword>
<dbReference type="GO" id="GO:0005879">
    <property type="term" value="C:axonemal microtubule"/>
    <property type="evidence" value="ECO:0007669"/>
    <property type="project" value="TreeGrafter"/>
</dbReference>
<reference evidence="6" key="1">
    <citation type="submission" date="2017-02" db="UniProtKB">
        <authorList>
            <consortium name="WormBaseParasite"/>
        </authorList>
    </citation>
    <scope>IDENTIFICATION</scope>
</reference>
<feature type="compositionally biased region" description="Basic and acidic residues" evidence="2">
    <location>
        <begin position="7"/>
        <end position="25"/>
    </location>
</feature>
<dbReference type="InterPro" id="IPR033336">
    <property type="entry name" value="SAXO1/2"/>
</dbReference>
<evidence type="ECO:0000256" key="1">
    <source>
        <dbReference type="ARBA" id="ARBA00008738"/>
    </source>
</evidence>
<reference evidence="3 5" key="2">
    <citation type="submission" date="2018-11" db="EMBL/GenBank/DDBJ databases">
        <authorList>
            <consortium name="Pathogen Informatics"/>
        </authorList>
    </citation>
    <scope>NUCLEOTIDE SEQUENCE [LARGE SCALE GENOMIC DNA]</scope>
</reference>
<dbReference type="GO" id="GO:0036126">
    <property type="term" value="C:sperm flagellum"/>
    <property type="evidence" value="ECO:0007669"/>
    <property type="project" value="TreeGrafter"/>
</dbReference>
<evidence type="ECO:0000313" key="5">
    <source>
        <dbReference type="Proteomes" id="UP000274756"/>
    </source>
</evidence>
<organism evidence="4 6">
    <name type="scientific">Dracunculus medinensis</name>
    <name type="common">Guinea worm</name>
    <dbReference type="NCBI Taxonomy" id="318479"/>
    <lineage>
        <taxon>Eukaryota</taxon>
        <taxon>Metazoa</taxon>
        <taxon>Ecdysozoa</taxon>
        <taxon>Nematoda</taxon>
        <taxon>Chromadorea</taxon>
        <taxon>Rhabditida</taxon>
        <taxon>Spirurina</taxon>
        <taxon>Dracunculoidea</taxon>
        <taxon>Dracunculidae</taxon>
        <taxon>Dracunculus</taxon>
    </lineage>
</organism>
<dbReference type="Proteomes" id="UP000038040">
    <property type="component" value="Unplaced"/>
</dbReference>
<proteinExistence type="inferred from homology"/>
<dbReference type="OrthoDB" id="365640at2759"/>
<dbReference type="WBParaSite" id="DME_0000869201-mRNA-1">
    <property type="protein sequence ID" value="DME_0000869201-mRNA-1"/>
    <property type="gene ID" value="DME_0000869201"/>
</dbReference>